<evidence type="ECO:0000313" key="1">
    <source>
        <dbReference type="EMBL" id="SHE60653.1"/>
    </source>
</evidence>
<dbReference type="Proteomes" id="UP000184517">
    <property type="component" value="Unassembled WGS sequence"/>
</dbReference>
<keyword evidence="2" id="KW-1185">Reference proteome</keyword>
<dbReference type="STRING" id="1122206.SAMN02745753_00497"/>
<organism evidence="1 2">
    <name type="scientific">Marinomonas polaris DSM 16579</name>
    <dbReference type="NCBI Taxonomy" id="1122206"/>
    <lineage>
        <taxon>Bacteria</taxon>
        <taxon>Pseudomonadati</taxon>
        <taxon>Pseudomonadota</taxon>
        <taxon>Gammaproteobacteria</taxon>
        <taxon>Oceanospirillales</taxon>
        <taxon>Oceanospirillaceae</taxon>
        <taxon>Marinomonas</taxon>
    </lineage>
</organism>
<evidence type="ECO:0000313" key="2">
    <source>
        <dbReference type="Proteomes" id="UP000184517"/>
    </source>
</evidence>
<dbReference type="OrthoDB" id="8478808at2"/>
<name>A0A1M4UVM2_9GAMM</name>
<reference evidence="2" key="1">
    <citation type="submission" date="2016-11" db="EMBL/GenBank/DDBJ databases">
        <authorList>
            <person name="Varghese N."/>
            <person name="Submissions S."/>
        </authorList>
    </citation>
    <scope>NUCLEOTIDE SEQUENCE [LARGE SCALE GENOMIC DNA]</scope>
    <source>
        <strain evidence="2">DSM 16579</strain>
    </source>
</reference>
<dbReference type="RefSeq" id="WP_072838148.1">
    <property type="nucleotide sequence ID" value="NZ_FQVF01000003.1"/>
</dbReference>
<protein>
    <submittedName>
        <fullName evidence="1">Dienelactone hydrolase</fullName>
    </submittedName>
</protein>
<dbReference type="EMBL" id="FQVF01000003">
    <property type="protein sequence ID" value="SHE60653.1"/>
    <property type="molecule type" value="Genomic_DNA"/>
</dbReference>
<accession>A0A1M4UVM2</accession>
<dbReference type="AlphaFoldDB" id="A0A1M4UVM2"/>
<dbReference type="GO" id="GO:0016787">
    <property type="term" value="F:hydrolase activity"/>
    <property type="evidence" value="ECO:0007669"/>
    <property type="project" value="UniProtKB-KW"/>
</dbReference>
<keyword evidence="1" id="KW-0378">Hydrolase</keyword>
<gene>
    <name evidence="1" type="ORF">SAMN02745753_00497</name>
</gene>
<proteinExistence type="predicted"/>
<sequence>MKTIVISDIFGRTAALERFTAEISEDALILDPYDSEFMNFKNEEAAYAYFSENVGLGSYADKLKQVLLEQQGEVLLIGFSVGASAIWNISGDESITVVKKAICYYGSQIRSNVVCNPRFPIELVFPSMERHFSVDELIHQLSGKQNVSIRQVSYLHGFMNKLSLNYDFQGYGEEIMYLNSTQRRD</sequence>